<dbReference type="PANTHER" id="PTHR30579">
    <property type="entry name" value="TRANSCRIPTIONAL REGULATOR"/>
    <property type="match status" value="1"/>
</dbReference>
<feature type="domain" description="HTH lysR-type" evidence="6">
    <location>
        <begin position="1"/>
        <end position="59"/>
    </location>
</feature>
<accession>A0A7H0HL76</accession>
<dbReference type="InterPro" id="IPR036390">
    <property type="entry name" value="WH_DNA-bd_sf"/>
</dbReference>
<evidence type="ECO:0000259" key="6">
    <source>
        <dbReference type="PROSITE" id="PS50931"/>
    </source>
</evidence>
<evidence type="ECO:0000313" key="7">
    <source>
        <dbReference type="EMBL" id="QNP61292.1"/>
    </source>
</evidence>
<evidence type="ECO:0000256" key="3">
    <source>
        <dbReference type="ARBA" id="ARBA00023125"/>
    </source>
</evidence>
<dbReference type="InterPro" id="IPR005119">
    <property type="entry name" value="LysR_subst-bd"/>
</dbReference>
<gene>
    <name evidence="7" type="ORF">H9L24_06610</name>
</gene>
<keyword evidence="3" id="KW-0238">DNA-binding</keyword>
<comment type="similarity">
    <text evidence="1">Belongs to the LysR transcriptional regulatory family.</text>
</comment>
<dbReference type="EMBL" id="CP060790">
    <property type="protein sequence ID" value="QNP61292.1"/>
    <property type="molecule type" value="Genomic_DNA"/>
</dbReference>
<dbReference type="Gene3D" id="1.10.10.10">
    <property type="entry name" value="Winged helix-like DNA-binding domain superfamily/Winged helix DNA-binding domain"/>
    <property type="match status" value="1"/>
</dbReference>
<protein>
    <submittedName>
        <fullName evidence="7">LysR family transcriptional regulator</fullName>
    </submittedName>
</protein>
<dbReference type="InterPro" id="IPR050176">
    <property type="entry name" value="LTTR"/>
</dbReference>
<dbReference type="SUPFAM" id="SSF46785">
    <property type="entry name" value="Winged helix' DNA-binding domain"/>
    <property type="match status" value="1"/>
</dbReference>
<evidence type="ECO:0000256" key="2">
    <source>
        <dbReference type="ARBA" id="ARBA00023015"/>
    </source>
</evidence>
<dbReference type="Proteomes" id="UP000516057">
    <property type="component" value="Chromosome"/>
</dbReference>
<dbReference type="KEGG" id="amon:H9L24_06610"/>
<dbReference type="Gene3D" id="3.40.190.10">
    <property type="entry name" value="Periplasmic binding protein-like II"/>
    <property type="match status" value="2"/>
</dbReference>
<dbReference type="Pfam" id="PF00126">
    <property type="entry name" value="HTH_1"/>
    <property type="match status" value="1"/>
</dbReference>
<dbReference type="SUPFAM" id="SSF53850">
    <property type="entry name" value="Periplasmic binding protein-like II"/>
    <property type="match status" value="1"/>
</dbReference>
<evidence type="ECO:0000256" key="5">
    <source>
        <dbReference type="SAM" id="MobiDB-lite"/>
    </source>
</evidence>
<dbReference type="FunFam" id="1.10.10.10:FF:000001">
    <property type="entry name" value="LysR family transcriptional regulator"/>
    <property type="match status" value="1"/>
</dbReference>
<keyword evidence="4" id="KW-0804">Transcription</keyword>
<evidence type="ECO:0000313" key="8">
    <source>
        <dbReference type="Proteomes" id="UP000516057"/>
    </source>
</evidence>
<name>A0A7H0HL76_9BURK</name>
<dbReference type="InterPro" id="IPR000847">
    <property type="entry name" value="LysR_HTH_N"/>
</dbReference>
<dbReference type="Pfam" id="PF03466">
    <property type="entry name" value="LysR_substrate"/>
    <property type="match status" value="1"/>
</dbReference>
<keyword evidence="2" id="KW-0805">Transcription regulation</keyword>
<sequence length="302" mass="32970">MLAPELLRAFVAVVECNGYTPAARYLHRTQAAVSQQIARLEDCIGADLFEKPKRQLKLSEQGKVLLDYAHRLLALNNEAMERLRPGIVRGVVRMGATNYYATTVLPSLLAKFSELHPAIHIDLEVGVAEDMRKKLGPAFDLVINAFQSGQGNGVLLRKDPVAWAVSAHARPHLKAPIPLAVLPQGSLLRRWAEEALTAAGQRWVVVQESSSVEVLKASVLAGLAVGVFQDATVRAAPGLRPLLPDEGFPTLPSTEMWLERADRDLPRAAQCLYEFLRDQLPPWEAQGPAGVLEGTASSEPRS</sequence>
<feature type="region of interest" description="Disordered" evidence="5">
    <location>
        <begin position="283"/>
        <end position="302"/>
    </location>
</feature>
<reference evidence="7 8" key="1">
    <citation type="submission" date="2020-08" db="EMBL/GenBank/DDBJ databases">
        <title>Genome sequence of Acidovorax monticola KACC 19171T.</title>
        <authorList>
            <person name="Hyun D.-W."/>
            <person name="Bae J.-W."/>
        </authorList>
    </citation>
    <scope>NUCLEOTIDE SEQUENCE [LARGE SCALE GENOMIC DNA]</scope>
    <source>
        <strain evidence="7 8">KACC 19171</strain>
    </source>
</reference>
<evidence type="ECO:0000256" key="4">
    <source>
        <dbReference type="ARBA" id="ARBA00023163"/>
    </source>
</evidence>
<keyword evidence="8" id="KW-1185">Reference proteome</keyword>
<dbReference type="PANTHER" id="PTHR30579:SF7">
    <property type="entry name" value="HTH-TYPE TRANSCRIPTIONAL REGULATOR LRHA-RELATED"/>
    <property type="match status" value="1"/>
</dbReference>
<proteinExistence type="inferred from homology"/>
<dbReference type="GO" id="GO:0003700">
    <property type="term" value="F:DNA-binding transcription factor activity"/>
    <property type="evidence" value="ECO:0007669"/>
    <property type="project" value="InterPro"/>
</dbReference>
<dbReference type="PROSITE" id="PS50931">
    <property type="entry name" value="HTH_LYSR"/>
    <property type="match status" value="1"/>
</dbReference>
<dbReference type="InterPro" id="IPR036388">
    <property type="entry name" value="WH-like_DNA-bd_sf"/>
</dbReference>
<dbReference type="GO" id="GO:0003677">
    <property type="term" value="F:DNA binding"/>
    <property type="evidence" value="ECO:0007669"/>
    <property type="project" value="UniProtKB-KW"/>
</dbReference>
<organism evidence="7 8">
    <name type="scientific">Paenacidovorax monticola</name>
    <dbReference type="NCBI Taxonomy" id="1926868"/>
    <lineage>
        <taxon>Bacteria</taxon>
        <taxon>Pseudomonadati</taxon>
        <taxon>Pseudomonadota</taxon>
        <taxon>Betaproteobacteria</taxon>
        <taxon>Burkholderiales</taxon>
        <taxon>Comamonadaceae</taxon>
        <taxon>Paenacidovorax</taxon>
    </lineage>
</organism>
<dbReference type="AlphaFoldDB" id="A0A7H0HL76"/>
<dbReference type="PRINTS" id="PR00039">
    <property type="entry name" value="HTHLYSR"/>
</dbReference>
<evidence type="ECO:0000256" key="1">
    <source>
        <dbReference type="ARBA" id="ARBA00009437"/>
    </source>
</evidence>